<evidence type="ECO:0000313" key="7">
    <source>
        <dbReference type="Proteomes" id="UP001597114"/>
    </source>
</evidence>
<dbReference type="PANTHER" id="PTHR24260">
    <property type="match status" value="1"/>
</dbReference>
<dbReference type="PROSITE" id="PS00135">
    <property type="entry name" value="TRYPSIN_SER"/>
    <property type="match status" value="1"/>
</dbReference>
<proteinExistence type="predicted"/>
<dbReference type="InterPro" id="IPR033116">
    <property type="entry name" value="TRYPSIN_SER"/>
</dbReference>
<dbReference type="Pfam" id="PF00089">
    <property type="entry name" value="Trypsin"/>
    <property type="match status" value="1"/>
</dbReference>
<feature type="signal peptide" evidence="3">
    <location>
        <begin position="1"/>
        <end position="34"/>
    </location>
</feature>
<dbReference type="InterPro" id="IPR001254">
    <property type="entry name" value="Trypsin_dom"/>
</dbReference>
<evidence type="ECO:0000259" key="5">
    <source>
        <dbReference type="PROSITE" id="PS50835"/>
    </source>
</evidence>
<feature type="chain" id="PRO_5045222014" evidence="3">
    <location>
        <begin position="35"/>
        <end position="404"/>
    </location>
</feature>
<dbReference type="InterPro" id="IPR018114">
    <property type="entry name" value="TRYPSIN_HIS"/>
</dbReference>
<dbReference type="InterPro" id="IPR007110">
    <property type="entry name" value="Ig-like_dom"/>
</dbReference>
<feature type="domain" description="Peptidase S1" evidence="4">
    <location>
        <begin position="35"/>
        <end position="292"/>
    </location>
</feature>
<organism evidence="6 7">
    <name type="scientific">Pseudonocardia yunnanensis</name>
    <dbReference type="NCBI Taxonomy" id="58107"/>
    <lineage>
        <taxon>Bacteria</taxon>
        <taxon>Bacillati</taxon>
        <taxon>Actinomycetota</taxon>
        <taxon>Actinomycetes</taxon>
        <taxon>Pseudonocardiales</taxon>
        <taxon>Pseudonocardiaceae</taxon>
        <taxon>Pseudonocardia</taxon>
    </lineage>
</organism>
<dbReference type="PANTHER" id="PTHR24260:SF132">
    <property type="entry name" value="PEPTIDASE S1 DOMAIN-CONTAINING PROTEIN"/>
    <property type="match status" value="1"/>
</dbReference>
<dbReference type="PROSITE" id="PS50240">
    <property type="entry name" value="TRYPSIN_DOM"/>
    <property type="match status" value="1"/>
</dbReference>
<evidence type="ECO:0000259" key="4">
    <source>
        <dbReference type="PROSITE" id="PS50240"/>
    </source>
</evidence>
<dbReference type="GO" id="GO:0006508">
    <property type="term" value="P:proteolysis"/>
    <property type="evidence" value="ECO:0007669"/>
    <property type="project" value="UniProtKB-KW"/>
</dbReference>
<dbReference type="InterPro" id="IPR009003">
    <property type="entry name" value="Peptidase_S1_PA"/>
</dbReference>
<keyword evidence="3" id="KW-0732">Signal</keyword>
<dbReference type="CDD" id="cd00190">
    <property type="entry name" value="Tryp_SPc"/>
    <property type="match status" value="1"/>
</dbReference>
<dbReference type="SUPFAM" id="SSF50494">
    <property type="entry name" value="Trypsin-like serine proteases"/>
    <property type="match status" value="1"/>
</dbReference>
<dbReference type="Proteomes" id="UP001597114">
    <property type="component" value="Unassembled WGS sequence"/>
</dbReference>
<dbReference type="RefSeq" id="WP_344719474.1">
    <property type="nucleotide sequence ID" value="NZ_BAAAUS010000004.1"/>
</dbReference>
<evidence type="ECO:0000256" key="2">
    <source>
        <dbReference type="RuleBase" id="RU363034"/>
    </source>
</evidence>
<dbReference type="Gene3D" id="2.40.10.10">
    <property type="entry name" value="Trypsin-like serine proteases"/>
    <property type="match status" value="1"/>
</dbReference>
<dbReference type="InterPro" id="IPR043504">
    <property type="entry name" value="Peptidase_S1_PA_chymotrypsin"/>
</dbReference>
<keyword evidence="2 6" id="KW-0645">Protease</keyword>
<dbReference type="GO" id="GO:0008233">
    <property type="term" value="F:peptidase activity"/>
    <property type="evidence" value="ECO:0007669"/>
    <property type="project" value="UniProtKB-KW"/>
</dbReference>
<keyword evidence="1" id="KW-1015">Disulfide bond</keyword>
<comment type="caution">
    <text evidence="6">The sequence shown here is derived from an EMBL/GenBank/DDBJ whole genome shotgun (WGS) entry which is preliminary data.</text>
</comment>
<keyword evidence="7" id="KW-1185">Reference proteome</keyword>
<gene>
    <name evidence="6" type="ORF">ACFSJD_37900</name>
</gene>
<evidence type="ECO:0000256" key="3">
    <source>
        <dbReference type="SAM" id="SignalP"/>
    </source>
</evidence>
<reference evidence="7" key="1">
    <citation type="journal article" date="2019" name="Int. J. Syst. Evol. Microbiol.">
        <title>The Global Catalogue of Microorganisms (GCM) 10K type strain sequencing project: providing services to taxonomists for standard genome sequencing and annotation.</title>
        <authorList>
            <consortium name="The Broad Institute Genomics Platform"/>
            <consortium name="The Broad Institute Genome Sequencing Center for Infectious Disease"/>
            <person name="Wu L."/>
            <person name="Ma J."/>
        </authorList>
    </citation>
    <scope>NUCLEOTIDE SEQUENCE [LARGE SCALE GENOMIC DNA]</scope>
    <source>
        <strain evidence="7">CCM 7043</strain>
    </source>
</reference>
<dbReference type="PROSITE" id="PS00134">
    <property type="entry name" value="TRYPSIN_HIS"/>
    <property type="match status" value="1"/>
</dbReference>
<protein>
    <submittedName>
        <fullName evidence="6">Serine protease</fullName>
    </submittedName>
</protein>
<accession>A0ABW4F6V9</accession>
<dbReference type="PROSITE" id="PS50835">
    <property type="entry name" value="IG_LIKE"/>
    <property type="match status" value="1"/>
</dbReference>
<keyword evidence="2" id="KW-0378">Hydrolase</keyword>
<dbReference type="InterPro" id="IPR001314">
    <property type="entry name" value="Peptidase_S1A"/>
</dbReference>
<evidence type="ECO:0000313" key="6">
    <source>
        <dbReference type="EMBL" id="MFD1523311.1"/>
    </source>
</evidence>
<dbReference type="Gene3D" id="2.60.40.2700">
    <property type="match status" value="1"/>
</dbReference>
<name>A0ABW4F6V9_9PSEU</name>
<evidence type="ECO:0000256" key="1">
    <source>
        <dbReference type="ARBA" id="ARBA00023157"/>
    </source>
</evidence>
<dbReference type="SMART" id="SM00020">
    <property type="entry name" value="Tryp_SPc"/>
    <property type="match status" value="1"/>
</dbReference>
<keyword evidence="2" id="KW-0720">Serine protease</keyword>
<dbReference type="PRINTS" id="PR00722">
    <property type="entry name" value="CHYMOTRYPSIN"/>
</dbReference>
<dbReference type="InterPro" id="IPR051333">
    <property type="entry name" value="CLIP_Serine_Protease"/>
</dbReference>
<sequence length="404" mass="40968">MAWGSSGRRWARAGVLGSLGAAVAVVLAAAPAQAITGGTPVPDAADAPWMVTLARPGDEPLAQRTFCGGALIAPDRVLTAAHCVSEGDPRRVEVHLGAAVLSRDPGRILPIEGVAVHPEYKQVPSPADPTSFTKSSAVADVAIIGLAEPVPDAMPLVVADEAPSPGATLTAYGHGITAAPSTDPAMPPPSSSDELLRADLGPISAQACATRLHTPSGSDDSVVCAQATQPDGPAICPGDSGGPLVELVDGRAVIVGVTSFSGEVTDQMCAAGTAAAFADVAGLRDWITQPHPVFEPSPAEDVTVTGKLAVGSTITCATPEWEGGEPATLEYSWSRGEIDTTTPKEAWNTPTGFLFFVPIDGQTAPTLTVPADLSGRDVLCSVEAGNAGGSVSYHSDSVTIPEHS</sequence>
<feature type="domain" description="Ig-like" evidence="5">
    <location>
        <begin position="292"/>
        <end position="399"/>
    </location>
</feature>
<dbReference type="EMBL" id="JBHUCO010000061">
    <property type="protein sequence ID" value="MFD1523311.1"/>
    <property type="molecule type" value="Genomic_DNA"/>
</dbReference>